<proteinExistence type="predicted"/>
<comment type="caution">
    <text evidence="5">The sequence shown here is derived from an EMBL/GenBank/DDBJ whole genome shotgun (WGS) entry which is preliminary data.</text>
</comment>
<feature type="transmembrane region" description="Helical" evidence="3">
    <location>
        <begin position="6"/>
        <end position="24"/>
    </location>
</feature>
<dbReference type="Pfam" id="PF00149">
    <property type="entry name" value="Metallophos"/>
    <property type="match status" value="1"/>
</dbReference>
<keyword evidence="3" id="KW-0472">Membrane</keyword>
<feature type="domain" description="Calcineurin-like phosphoesterase" evidence="4">
    <location>
        <begin position="42"/>
        <end position="197"/>
    </location>
</feature>
<evidence type="ECO:0000259" key="4">
    <source>
        <dbReference type="Pfam" id="PF00149"/>
    </source>
</evidence>
<keyword evidence="3" id="KW-1133">Transmembrane helix</keyword>
<dbReference type="Proteomes" id="UP000637695">
    <property type="component" value="Unassembled WGS sequence"/>
</dbReference>
<name>A0A917NKM7_9BACL</name>
<evidence type="ECO:0000256" key="3">
    <source>
        <dbReference type="SAM" id="Phobius"/>
    </source>
</evidence>
<dbReference type="Gene3D" id="3.60.21.10">
    <property type="match status" value="1"/>
</dbReference>
<dbReference type="SUPFAM" id="SSF56300">
    <property type="entry name" value="Metallo-dependent phosphatases"/>
    <property type="match status" value="1"/>
</dbReference>
<reference evidence="5" key="1">
    <citation type="journal article" date="2014" name="Int. J. Syst. Evol. Microbiol.">
        <title>Complete genome sequence of Corynebacterium casei LMG S-19264T (=DSM 44701T), isolated from a smear-ripened cheese.</title>
        <authorList>
            <consortium name="US DOE Joint Genome Institute (JGI-PGF)"/>
            <person name="Walter F."/>
            <person name="Albersmeier A."/>
            <person name="Kalinowski J."/>
            <person name="Ruckert C."/>
        </authorList>
    </citation>
    <scope>NUCLEOTIDE SEQUENCE</scope>
    <source>
        <strain evidence="5">JCM 18487</strain>
    </source>
</reference>
<dbReference type="GO" id="GO:0046872">
    <property type="term" value="F:metal ion binding"/>
    <property type="evidence" value="ECO:0007669"/>
    <property type="project" value="UniProtKB-KW"/>
</dbReference>
<keyword evidence="3" id="KW-0812">Transmembrane</keyword>
<keyword evidence="6" id="KW-1185">Reference proteome</keyword>
<accession>A0A917NKM7</accession>
<dbReference type="InterPro" id="IPR029052">
    <property type="entry name" value="Metallo-depent_PP-like"/>
</dbReference>
<reference evidence="5" key="2">
    <citation type="submission" date="2020-09" db="EMBL/GenBank/DDBJ databases">
        <authorList>
            <person name="Sun Q."/>
            <person name="Ohkuma M."/>
        </authorList>
    </citation>
    <scope>NUCLEOTIDE SEQUENCE</scope>
    <source>
        <strain evidence="5">JCM 18487</strain>
    </source>
</reference>
<organism evidence="5 6">
    <name type="scientific">Alicyclobacillus cellulosilyticus</name>
    <dbReference type="NCBI Taxonomy" id="1003997"/>
    <lineage>
        <taxon>Bacteria</taxon>
        <taxon>Bacillati</taxon>
        <taxon>Bacillota</taxon>
        <taxon>Bacilli</taxon>
        <taxon>Bacillales</taxon>
        <taxon>Alicyclobacillaceae</taxon>
        <taxon>Alicyclobacillus</taxon>
    </lineage>
</organism>
<gene>
    <name evidence="5" type="primary">ykoQ</name>
    <name evidence="5" type="ORF">GCM10010885_12660</name>
</gene>
<sequence>MAWEWSAAGSVVAAVIASYVLFILPTQWLKVERVKLPLGWGIKVLHVSDLHVEKNRIPPQRLARLVDAERPDFICLTGDFLDSMRAIRRLDRYLSALCRGEARVYAVLGNHDDKAGQRRALAAHLARRGIRVLLNEAEDAGVCWVIGIDDFRTRRADPARAFARVPPGVRRLLLTHDPNVLALVREPYDLALAGHLHGKQFNLPGLFWLRPMGPLPRRGIYQGLHRLPEGWLYISKGVGQVGLNARLFVRSEVSVVEL</sequence>
<dbReference type="GO" id="GO:0009245">
    <property type="term" value="P:lipid A biosynthetic process"/>
    <property type="evidence" value="ECO:0007669"/>
    <property type="project" value="TreeGrafter"/>
</dbReference>
<keyword evidence="1" id="KW-0479">Metal-binding</keyword>
<dbReference type="RefSeq" id="WP_188881874.1">
    <property type="nucleotide sequence ID" value="NZ_BMOY01000016.1"/>
</dbReference>
<evidence type="ECO:0000256" key="1">
    <source>
        <dbReference type="ARBA" id="ARBA00022723"/>
    </source>
</evidence>
<dbReference type="AlphaFoldDB" id="A0A917NKM7"/>
<dbReference type="InterPro" id="IPR051158">
    <property type="entry name" value="Metallophosphoesterase_sf"/>
</dbReference>
<dbReference type="PANTHER" id="PTHR31302:SF31">
    <property type="entry name" value="PHOSPHODIESTERASE YAEI"/>
    <property type="match status" value="1"/>
</dbReference>
<keyword evidence="2" id="KW-0378">Hydrolase</keyword>
<dbReference type="PANTHER" id="PTHR31302">
    <property type="entry name" value="TRANSMEMBRANE PROTEIN WITH METALLOPHOSPHOESTERASE DOMAIN-RELATED"/>
    <property type="match status" value="1"/>
</dbReference>
<dbReference type="GO" id="GO:0016020">
    <property type="term" value="C:membrane"/>
    <property type="evidence" value="ECO:0007669"/>
    <property type="project" value="GOC"/>
</dbReference>
<protein>
    <submittedName>
        <fullName evidence="5">Metallophosphoesterase YkoQ</fullName>
    </submittedName>
</protein>
<evidence type="ECO:0000313" key="5">
    <source>
        <dbReference type="EMBL" id="GGJ04994.1"/>
    </source>
</evidence>
<dbReference type="GO" id="GO:0008758">
    <property type="term" value="F:UDP-2,3-diacylglucosamine hydrolase activity"/>
    <property type="evidence" value="ECO:0007669"/>
    <property type="project" value="TreeGrafter"/>
</dbReference>
<dbReference type="InterPro" id="IPR004843">
    <property type="entry name" value="Calcineurin-like_PHP"/>
</dbReference>
<evidence type="ECO:0000313" key="6">
    <source>
        <dbReference type="Proteomes" id="UP000637695"/>
    </source>
</evidence>
<dbReference type="EMBL" id="BMOY01000016">
    <property type="protein sequence ID" value="GGJ04994.1"/>
    <property type="molecule type" value="Genomic_DNA"/>
</dbReference>
<evidence type="ECO:0000256" key="2">
    <source>
        <dbReference type="ARBA" id="ARBA00022801"/>
    </source>
</evidence>